<evidence type="ECO:0000313" key="2">
    <source>
        <dbReference type="Proteomes" id="UP001595817"/>
    </source>
</evidence>
<keyword evidence="2" id="KW-1185">Reference proteome</keyword>
<gene>
    <name evidence="1" type="ORF">ACFOZY_02845</name>
</gene>
<accession>A0ABV8X5M7</accession>
<sequence>MAKKLYMYLNPLFRKKSDSPLKEKVVEGVFLLQNRKVIEYSEMFDHCSHCLEPLVYSELYDSTYCTECNQWSEEPCEDEDCEYCSKRPPRPLWTDQF</sequence>
<evidence type="ECO:0000313" key="1">
    <source>
        <dbReference type="EMBL" id="MFC4409370.1"/>
    </source>
</evidence>
<dbReference type="RefSeq" id="WP_378152033.1">
    <property type="nucleotide sequence ID" value="NZ_JBHSEC010000002.1"/>
</dbReference>
<reference evidence="2" key="1">
    <citation type="journal article" date="2019" name="Int. J. Syst. Evol. Microbiol.">
        <title>The Global Catalogue of Microorganisms (GCM) 10K type strain sequencing project: providing services to taxonomists for standard genome sequencing and annotation.</title>
        <authorList>
            <consortium name="The Broad Institute Genomics Platform"/>
            <consortium name="The Broad Institute Genome Sequencing Center for Infectious Disease"/>
            <person name="Wu L."/>
            <person name="Ma J."/>
        </authorList>
    </citation>
    <scope>NUCLEOTIDE SEQUENCE [LARGE SCALE GENOMIC DNA]</scope>
    <source>
        <strain evidence="2">CCUG 59778</strain>
    </source>
</reference>
<dbReference type="Proteomes" id="UP001595817">
    <property type="component" value="Unassembled WGS sequence"/>
</dbReference>
<organism evidence="1 2">
    <name type="scientific">Chungangia koreensis</name>
    <dbReference type="NCBI Taxonomy" id="752657"/>
    <lineage>
        <taxon>Bacteria</taxon>
        <taxon>Bacillati</taxon>
        <taxon>Bacillota</taxon>
        <taxon>Bacilli</taxon>
        <taxon>Lactobacillales</taxon>
        <taxon>Chungangia</taxon>
    </lineage>
</organism>
<dbReference type="EMBL" id="JBHSEC010000002">
    <property type="protein sequence ID" value="MFC4409370.1"/>
    <property type="molecule type" value="Genomic_DNA"/>
</dbReference>
<protein>
    <submittedName>
        <fullName evidence="1">Uncharacterized protein</fullName>
    </submittedName>
</protein>
<comment type="caution">
    <text evidence="1">The sequence shown here is derived from an EMBL/GenBank/DDBJ whole genome shotgun (WGS) entry which is preliminary data.</text>
</comment>
<proteinExistence type="predicted"/>
<name>A0ABV8X5M7_9LACT</name>